<comment type="caution">
    <text evidence="1">The sequence shown here is derived from an EMBL/GenBank/DDBJ whole genome shotgun (WGS) entry which is preliminary data.</text>
</comment>
<gene>
    <name evidence="1" type="ORF">MENTE1834_LOCUS15976</name>
</gene>
<proteinExistence type="predicted"/>
<evidence type="ECO:0000313" key="2">
    <source>
        <dbReference type="Proteomes" id="UP001497535"/>
    </source>
</evidence>
<sequence length="110" mass="12712">MFKIFDAFTGELKRTFSPFGKMSTSTTNKQLNLPFVKWSFDEKYFAYSRASSECLNVFSCEDFKLCDGKTVELEGLANFSFNSAKNIIAYYCEEKIQHPVHCQSDFYFVG</sequence>
<reference evidence="1" key="1">
    <citation type="submission" date="2023-11" db="EMBL/GenBank/DDBJ databases">
        <authorList>
            <person name="Poullet M."/>
        </authorList>
    </citation>
    <scope>NUCLEOTIDE SEQUENCE</scope>
    <source>
        <strain evidence="1">E1834</strain>
    </source>
</reference>
<dbReference type="Proteomes" id="UP001497535">
    <property type="component" value="Unassembled WGS sequence"/>
</dbReference>
<accession>A0ACB0YS62</accession>
<organism evidence="1 2">
    <name type="scientific">Meloidogyne enterolobii</name>
    <name type="common">Root-knot nematode worm</name>
    <name type="synonym">Meloidogyne mayaguensis</name>
    <dbReference type="NCBI Taxonomy" id="390850"/>
    <lineage>
        <taxon>Eukaryota</taxon>
        <taxon>Metazoa</taxon>
        <taxon>Ecdysozoa</taxon>
        <taxon>Nematoda</taxon>
        <taxon>Chromadorea</taxon>
        <taxon>Rhabditida</taxon>
        <taxon>Tylenchina</taxon>
        <taxon>Tylenchomorpha</taxon>
        <taxon>Tylenchoidea</taxon>
        <taxon>Meloidogynidae</taxon>
        <taxon>Meloidogyninae</taxon>
        <taxon>Meloidogyne</taxon>
    </lineage>
</organism>
<name>A0ACB0YS62_MELEN</name>
<dbReference type="EMBL" id="CAVMJV010000018">
    <property type="protein sequence ID" value="CAK5060526.1"/>
    <property type="molecule type" value="Genomic_DNA"/>
</dbReference>
<keyword evidence="2" id="KW-1185">Reference proteome</keyword>
<evidence type="ECO:0000313" key="1">
    <source>
        <dbReference type="EMBL" id="CAK5060526.1"/>
    </source>
</evidence>
<protein>
    <submittedName>
        <fullName evidence="1">Uncharacterized protein</fullName>
    </submittedName>
</protein>